<dbReference type="Gene3D" id="1.10.260.40">
    <property type="entry name" value="lambda repressor-like DNA-binding domains"/>
    <property type="match status" value="1"/>
</dbReference>
<evidence type="ECO:0000259" key="2">
    <source>
        <dbReference type="PROSITE" id="PS50943"/>
    </source>
</evidence>
<feature type="domain" description="HTH cro/C1-type" evidence="2">
    <location>
        <begin position="17"/>
        <end position="71"/>
    </location>
</feature>
<dbReference type="PANTHER" id="PTHR46797">
    <property type="entry name" value="HTH-TYPE TRANSCRIPTIONAL REGULATOR"/>
    <property type="match status" value="1"/>
</dbReference>
<dbReference type="RefSeq" id="WP_250197660.1">
    <property type="nucleotide sequence ID" value="NZ_CP097636.1"/>
</dbReference>
<sequence length="80" mass="8625">MAEASYQSTRQALAARIKQRRAELGVSQEVLALEAGIDRTFVSQIERGVGNPSLRILCQLADRLGVPVAAMLSVDGIDGW</sequence>
<evidence type="ECO:0000313" key="3">
    <source>
        <dbReference type="EMBL" id="URI09433.1"/>
    </source>
</evidence>
<dbReference type="InterPro" id="IPR010982">
    <property type="entry name" value="Lambda_DNA-bd_dom_sf"/>
</dbReference>
<dbReference type="Proteomes" id="UP001056201">
    <property type="component" value="Chromosome 2"/>
</dbReference>
<reference evidence="3" key="1">
    <citation type="submission" date="2022-05" db="EMBL/GenBank/DDBJ databases">
        <title>An RpoN-dependent PEP-CTERM gene is involved in floc formation of an Aquincola tertiaricarbonis strain.</title>
        <authorList>
            <person name="Qiu D."/>
            <person name="Xia M."/>
        </authorList>
    </citation>
    <scope>NUCLEOTIDE SEQUENCE</scope>
    <source>
        <strain evidence="3">RN12</strain>
    </source>
</reference>
<dbReference type="EMBL" id="CP097636">
    <property type="protein sequence ID" value="URI09433.1"/>
    <property type="molecule type" value="Genomic_DNA"/>
</dbReference>
<evidence type="ECO:0000313" key="4">
    <source>
        <dbReference type="Proteomes" id="UP001056201"/>
    </source>
</evidence>
<name>A0ABY4S8X1_AQUTE</name>
<dbReference type="PROSITE" id="PS50943">
    <property type="entry name" value="HTH_CROC1"/>
    <property type="match status" value="1"/>
</dbReference>
<keyword evidence="1" id="KW-0238">DNA-binding</keyword>
<gene>
    <name evidence="3" type="ORF">MW290_28115</name>
</gene>
<organism evidence="3 4">
    <name type="scientific">Aquincola tertiaricarbonis</name>
    <dbReference type="NCBI Taxonomy" id="391953"/>
    <lineage>
        <taxon>Bacteria</taxon>
        <taxon>Pseudomonadati</taxon>
        <taxon>Pseudomonadota</taxon>
        <taxon>Betaproteobacteria</taxon>
        <taxon>Burkholderiales</taxon>
        <taxon>Sphaerotilaceae</taxon>
        <taxon>Aquincola</taxon>
    </lineage>
</organism>
<proteinExistence type="predicted"/>
<dbReference type="SUPFAM" id="SSF47413">
    <property type="entry name" value="lambda repressor-like DNA-binding domains"/>
    <property type="match status" value="1"/>
</dbReference>
<evidence type="ECO:0000256" key="1">
    <source>
        <dbReference type="ARBA" id="ARBA00023125"/>
    </source>
</evidence>
<dbReference type="PANTHER" id="PTHR46797:SF1">
    <property type="entry name" value="METHYLPHOSPHONATE SYNTHASE"/>
    <property type="match status" value="1"/>
</dbReference>
<dbReference type="InterPro" id="IPR050807">
    <property type="entry name" value="TransReg_Diox_bact_type"/>
</dbReference>
<dbReference type="InterPro" id="IPR001387">
    <property type="entry name" value="Cro/C1-type_HTH"/>
</dbReference>
<dbReference type="Pfam" id="PF01381">
    <property type="entry name" value="HTH_3"/>
    <property type="match status" value="1"/>
</dbReference>
<keyword evidence="4" id="KW-1185">Reference proteome</keyword>
<dbReference type="CDD" id="cd00093">
    <property type="entry name" value="HTH_XRE"/>
    <property type="match status" value="1"/>
</dbReference>
<accession>A0ABY4S8X1</accession>
<dbReference type="SMART" id="SM00530">
    <property type="entry name" value="HTH_XRE"/>
    <property type="match status" value="1"/>
</dbReference>
<protein>
    <submittedName>
        <fullName evidence="3">Helix-turn-helix domain-containing protein</fullName>
    </submittedName>
</protein>